<dbReference type="InterPro" id="IPR029063">
    <property type="entry name" value="SAM-dependent_MTases_sf"/>
</dbReference>
<dbReference type="GO" id="GO:0005634">
    <property type="term" value="C:nucleus"/>
    <property type="evidence" value="ECO:0000318"/>
    <property type="project" value="GO_Central"/>
</dbReference>
<dbReference type="PANTHER" id="PTHR14614">
    <property type="entry name" value="HEPATOCELLULAR CARCINOMA-ASSOCIATED ANTIGEN"/>
    <property type="match status" value="1"/>
</dbReference>
<dbReference type="GO" id="GO:0008757">
    <property type="term" value="F:S-adenosylmethionine-dependent methyltransferase activity"/>
    <property type="evidence" value="ECO:0007669"/>
    <property type="project" value="UniProtKB-ARBA"/>
</dbReference>
<dbReference type="InterPro" id="IPR019410">
    <property type="entry name" value="Methyltransf_16"/>
</dbReference>
<keyword evidence="3" id="KW-1185">Reference proteome</keyword>
<dbReference type="Pfam" id="PF10294">
    <property type="entry name" value="Methyltransf_16"/>
    <property type="match status" value="2"/>
</dbReference>
<feature type="region of interest" description="Disordered" evidence="1">
    <location>
        <begin position="1"/>
        <end position="39"/>
    </location>
</feature>
<dbReference type="EMBL" id="CM003151">
    <property type="protein sequence ID" value="KIS67725.1"/>
    <property type="molecule type" value="Genomic_DNA"/>
</dbReference>
<dbReference type="GO" id="GO:0008276">
    <property type="term" value="F:protein methyltransferase activity"/>
    <property type="evidence" value="ECO:0000318"/>
    <property type="project" value="GO_Central"/>
</dbReference>
<protein>
    <submittedName>
        <fullName evidence="2">Uncharacterized protein</fullName>
    </submittedName>
</protein>
<dbReference type="RefSeq" id="XP_011390761.1">
    <property type="nucleotide sequence ID" value="XM_011392459.1"/>
</dbReference>
<dbReference type="PANTHER" id="PTHR14614:SF162">
    <property type="entry name" value="EXPRESSED PROTEIN"/>
    <property type="match status" value="1"/>
</dbReference>
<dbReference type="Gene3D" id="3.40.50.150">
    <property type="entry name" value="Vaccinia Virus protein VP39"/>
    <property type="match status" value="1"/>
</dbReference>
<dbReference type="GeneID" id="23566446"/>
<accession>A0A0D1DYV7</accession>
<dbReference type="AlphaFoldDB" id="A0A0D1DYV7"/>
<dbReference type="GO" id="GO:0005737">
    <property type="term" value="C:cytoplasm"/>
    <property type="evidence" value="ECO:0000318"/>
    <property type="project" value="GO_Central"/>
</dbReference>
<dbReference type="KEGG" id="uma:UMAG_10407"/>
<sequence length="316" mass="35500">MPRKHARAQRGASNLNNDTAASKERHVQQSDSDTDEAGSTNSLVAYKDAVNLPAHQTKHLAELVYRFPSIDTSFRLMQRNYTNSTGSSLWLSSQILSSYLLHNYAVTHHKSSARSTRKRVLELGSGTGLLSLLMARLGWQVVATDIPPVLDSVLRPNIEIGLYQLFNSGAVAADQVHVCELDWTIPSEYWQWHSEFGLPSTSKQPPLEPSSSVSNQQSFDLIMTADTIYEPSLVHPLLSTISHLYRPQEDSHPTVLLALERRDPSHITEALRIASQEFSLAFKQVPAKRIRKIFDSLGDGSKWSRDDWEGIEIWKL</sequence>
<dbReference type="InParanoid" id="A0A0D1DYV7"/>
<dbReference type="CDD" id="cd02440">
    <property type="entry name" value="AdoMet_MTases"/>
    <property type="match status" value="1"/>
</dbReference>
<dbReference type="OrthoDB" id="194386at2759"/>
<gene>
    <name evidence="2" type="ORF">UMAG_10407</name>
</gene>
<evidence type="ECO:0000313" key="3">
    <source>
        <dbReference type="Proteomes" id="UP000000561"/>
    </source>
</evidence>
<dbReference type="SUPFAM" id="SSF53335">
    <property type="entry name" value="S-adenosyl-L-methionine-dependent methyltransferases"/>
    <property type="match status" value="1"/>
</dbReference>
<name>A0A0D1DYV7_MYCMD</name>
<evidence type="ECO:0000313" key="2">
    <source>
        <dbReference type="EMBL" id="KIS67725.1"/>
    </source>
</evidence>
<dbReference type="Proteomes" id="UP000000561">
    <property type="component" value="Chromosome 12"/>
</dbReference>
<feature type="compositionally biased region" description="Polar residues" evidence="1">
    <location>
        <begin position="11"/>
        <end position="20"/>
    </location>
</feature>
<evidence type="ECO:0000256" key="1">
    <source>
        <dbReference type="SAM" id="MobiDB-lite"/>
    </source>
</evidence>
<dbReference type="VEuPathDB" id="FungiDB:UMAG_10407"/>
<proteinExistence type="predicted"/>
<dbReference type="STRING" id="237631.A0A0D1DYV7"/>
<reference evidence="2 3" key="1">
    <citation type="journal article" date="2006" name="Nature">
        <title>Insights from the genome of the biotrophic fungal plant pathogen Ustilago maydis.</title>
        <authorList>
            <person name="Kamper J."/>
            <person name="Kahmann R."/>
            <person name="Bolker M."/>
            <person name="Ma L.J."/>
            <person name="Brefort T."/>
            <person name="Saville B.J."/>
            <person name="Banuett F."/>
            <person name="Kronstad J.W."/>
            <person name="Gold S.E."/>
            <person name="Muller O."/>
            <person name="Perlin M.H."/>
            <person name="Wosten H.A."/>
            <person name="de Vries R."/>
            <person name="Ruiz-Herrera J."/>
            <person name="Reynaga-Pena C.G."/>
            <person name="Snetselaar K."/>
            <person name="McCann M."/>
            <person name="Perez-Martin J."/>
            <person name="Feldbrugge M."/>
            <person name="Basse C.W."/>
            <person name="Steinberg G."/>
            <person name="Ibeas J.I."/>
            <person name="Holloman W."/>
            <person name="Guzman P."/>
            <person name="Farman M."/>
            <person name="Stajich J.E."/>
            <person name="Sentandreu R."/>
            <person name="Gonzalez-Prieto J.M."/>
            <person name="Kennell J.C."/>
            <person name="Molina L."/>
            <person name="Schirawski J."/>
            <person name="Mendoza-Mendoza A."/>
            <person name="Greilinger D."/>
            <person name="Munch K."/>
            <person name="Rossel N."/>
            <person name="Scherer M."/>
            <person name="Vranes M."/>
            <person name="Ladendorf O."/>
            <person name="Vincon V."/>
            <person name="Fuchs U."/>
            <person name="Sandrock B."/>
            <person name="Meng S."/>
            <person name="Ho E.C."/>
            <person name="Cahill M.J."/>
            <person name="Boyce K.J."/>
            <person name="Klose J."/>
            <person name="Klosterman S.J."/>
            <person name="Deelstra H.J."/>
            <person name="Ortiz-Castellanos L."/>
            <person name="Li W."/>
            <person name="Sanchez-Alonso P."/>
            <person name="Schreier P.H."/>
            <person name="Hauser-Hahn I."/>
            <person name="Vaupel M."/>
            <person name="Koopmann E."/>
            <person name="Friedrich G."/>
            <person name="Voss H."/>
            <person name="Schluter T."/>
            <person name="Margolis J."/>
            <person name="Platt D."/>
            <person name="Swimmer C."/>
            <person name="Gnirke A."/>
            <person name="Chen F."/>
            <person name="Vysotskaia V."/>
            <person name="Mannhaupt G."/>
            <person name="Guldener U."/>
            <person name="Munsterkotter M."/>
            <person name="Haase D."/>
            <person name="Oesterheld M."/>
            <person name="Mewes H.W."/>
            <person name="Mauceli E.W."/>
            <person name="DeCaprio D."/>
            <person name="Wade C.M."/>
            <person name="Butler J."/>
            <person name="Young S."/>
            <person name="Jaffe D.B."/>
            <person name="Calvo S."/>
            <person name="Nusbaum C."/>
            <person name="Galagan J."/>
            <person name="Birren B.W."/>
        </authorList>
    </citation>
    <scope>NUCLEOTIDE SEQUENCE [LARGE SCALE GENOMIC DNA]</scope>
    <source>
        <strain evidence="3">DSM 14603 / FGSC 9021 / UM521</strain>
    </source>
</reference>
<organism evidence="2 3">
    <name type="scientific">Mycosarcoma maydis</name>
    <name type="common">Corn smut fungus</name>
    <name type="synonym">Ustilago maydis</name>
    <dbReference type="NCBI Taxonomy" id="5270"/>
    <lineage>
        <taxon>Eukaryota</taxon>
        <taxon>Fungi</taxon>
        <taxon>Dikarya</taxon>
        <taxon>Basidiomycota</taxon>
        <taxon>Ustilaginomycotina</taxon>
        <taxon>Ustilaginomycetes</taxon>
        <taxon>Ustilaginales</taxon>
        <taxon>Ustilaginaceae</taxon>
        <taxon>Mycosarcoma</taxon>
    </lineage>
</organism>